<dbReference type="AlphaFoldDB" id="A0A914PVX6"/>
<keyword evidence="2" id="KW-1133">Transmembrane helix</keyword>
<organism evidence="3 4">
    <name type="scientific">Panagrolaimus davidi</name>
    <dbReference type="NCBI Taxonomy" id="227884"/>
    <lineage>
        <taxon>Eukaryota</taxon>
        <taxon>Metazoa</taxon>
        <taxon>Ecdysozoa</taxon>
        <taxon>Nematoda</taxon>
        <taxon>Chromadorea</taxon>
        <taxon>Rhabditida</taxon>
        <taxon>Tylenchina</taxon>
        <taxon>Panagrolaimomorpha</taxon>
        <taxon>Panagrolaimoidea</taxon>
        <taxon>Panagrolaimidae</taxon>
        <taxon>Panagrolaimus</taxon>
    </lineage>
</organism>
<sequence>MLTSYKKKPTLPPQCPSSSSAAPQAEFIESNLHEHDLTKTLENLKSIPKQNRALLDEKREQHHETTAYYTLARKIPALAIAAEKEFLTIPIKIFREMDVFRSLKNNEYVIQKRWGNWTYVSFIVFALCVLIYSTFSIAFQKTRKNV</sequence>
<feature type="transmembrane region" description="Helical" evidence="2">
    <location>
        <begin position="117"/>
        <end position="139"/>
    </location>
</feature>
<proteinExistence type="predicted"/>
<dbReference type="Proteomes" id="UP000887578">
    <property type="component" value="Unplaced"/>
</dbReference>
<reference evidence="4" key="1">
    <citation type="submission" date="2022-11" db="UniProtKB">
        <authorList>
            <consortium name="WormBaseParasite"/>
        </authorList>
    </citation>
    <scope>IDENTIFICATION</scope>
</reference>
<evidence type="ECO:0000256" key="1">
    <source>
        <dbReference type="SAM" id="MobiDB-lite"/>
    </source>
</evidence>
<keyword evidence="2" id="KW-0472">Membrane</keyword>
<evidence type="ECO:0000256" key="2">
    <source>
        <dbReference type="SAM" id="Phobius"/>
    </source>
</evidence>
<evidence type="ECO:0000313" key="3">
    <source>
        <dbReference type="Proteomes" id="UP000887578"/>
    </source>
</evidence>
<dbReference type="WBParaSite" id="PDA_v2.g2293.t1">
    <property type="protein sequence ID" value="PDA_v2.g2293.t1"/>
    <property type="gene ID" value="PDA_v2.g2293"/>
</dbReference>
<protein>
    <submittedName>
        <fullName evidence="4">Uncharacterized protein</fullName>
    </submittedName>
</protein>
<name>A0A914PVX6_9BILA</name>
<keyword evidence="3" id="KW-1185">Reference proteome</keyword>
<evidence type="ECO:0000313" key="4">
    <source>
        <dbReference type="WBParaSite" id="PDA_v2.g2293.t1"/>
    </source>
</evidence>
<keyword evidence="2" id="KW-0812">Transmembrane</keyword>
<accession>A0A914PVX6</accession>
<feature type="region of interest" description="Disordered" evidence="1">
    <location>
        <begin position="1"/>
        <end position="23"/>
    </location>
</feature>